<keyword evidence="5 6" id="KW-0472">Membrane</keyword>
<dbReference type="GO" id="GO:0005886">
    <property type="term" value="C:plasma membrane"/>
    <property type="evidence" value="ECO:0007669"/>
    <property type="project" value="UniProtKB-ARBA"/>
</dbReference>
<feature type="transmembrane region" description="Helical" evidence="6">
    <location>
        <begin position="65"/>
        <end position="88"/>
    </location>
</feature>
<gene>
    <name evidence="7" type="ORF">Uis1B_0146</name>
</gene>
<dbReference type="CDD" id="cd16914">
    <property type="entry name" value="EcfT"/>
    <property type="match status" value="1"/>
</dbReference>
<accession>A0A2N5JCV3</accession>
<keyword evidence="2" id="KW-1003">Cell membrane</keyword>
<dbReference type="Pfam" id="PF02361">
    <property type="entry name" value="CbiQ"/>
    <property type="match status" value="1"/>
</dbReference>
<evidence type="ECO:0000256" key="5">
    <source>
        <dbReference type="ARBA" id="ARBA00023136"/>
    </source>
</evidence>
<dbReference type="InterPro" id="IPR051611">
    <property type="entry name" value="ECF_transporter_component"/>
</dbReference>
<dbReference type="RefSeq" id="WP_165782651.1">
    <property type="nucleotide sequence ID" value="NZ_NMWU01000002.1"/>
</dbReference>
<reference evidence="7 8" key="1">
    <citation type="submission" date="2017-07" db="EMBL/GenBank/DDBJ databases">
        <title>Bifidobacterium novel species.</title>
        <authorList>
            <person name="Lugli G.A."/>
            <person name="Milani C."/>
            <person name="Duranti S."/>
            <person name="Mangifesta M."/>
        </authorList>
    </citation>
    <scope>NUCLEOTIDE SEQUENCE [LARGE SCALE GENOMIC DNA]</scope>
    <source>
        <strain evidence="8">Uis1B</strain>
    </source>
</reference>
<evidence type="ECO:0000256" key="4">
    <source>
        <dbReference type="ARBA" id="ARBA00022989"/>
    </source>
</evidence>
<comment type="subcellular location">
    <subcellularLocation>
        <location evidence="1">Membrane</location>
        <topology evidence="1">Multi-pass membrane protein</topology>
    </subcellularLocation>
</comment>
<keyword evidence="4 6" id="KW-1133">Transmembrane helix</keyword>
<keyword evidence="8" id="KW-1185">Reference proteome</keyword>
<feature type="transmembrane region" description="Helical" evidence="6">
    <location>
        <begin position="231"/>
        <end position="251"/>
    </location>
</feature>
<evidence type="ECO:0000256" key="1">
    <source>
        <dbReference type="ARBA" id="ARBA00004141"/>
    </source>
</evidence>
<evidence type="ECO:0000256" key="3">
    <source>
        <dbReference type="ARBA" id="ARBA00022692"/>
    </source>
</evidence>
<organism evidence="7 8">
    <name type="scientific">Bifidobacterium margollesii</name>
    <dbReference type="NCBI Taxonomy" id="2020964"/>
    <lineage>
        <taxon>Bacteria</taxon>
        <taxon>Bacillati</taxon>
        <taxon>Actinomycetota</taxon>
        <taxon>Actinomycetes</taxon>
        <taxon>Bifidobacteriales</taxon>
        <taxon>Bifidobacteriaceae</taxon>
        <taxon>Bifidobacterium</taxon>
    </lineage>
</organism>
<proteinExistence type="predicted"/>
<dbReference type="AlphaFoldDB" id="A0A2N5JCV3"/>
<dbReference type="EMBL" id="NMWU01000002">
    <property type="protein sequence ID" value="PLS32053.1"/>
    <property type="molecule type" value="Genomic_DNA"/>
</dbReference>
<evidence type="ECO:0000313" key="8">
    <source>
        <dbReference type="Proteomes" id="UP000235050"/>
    </source>
</evidence>
<evidence type="ECO:0000256" key="2">
    <source>
        <dbReference type="ARBA" id="ARBA00022475"/>
    </source>
</evidence>
<dbReference type="PANTHER" id="PTHR34857:SF2">
    <property type="entry name" value="SLL0384 PROTEIN"/>
    <property type="match status" value="1"/>
</dbReference>
<evidence type="ECO:0000256" key="6">
    <source>
        <dbReference type="SAM" id="Phobius"/>
    </source>
</evidence>
<sequence length="252" mass="27014">MFRSANRPRPTVRLDPRTKIALTITVGCFCLARAGSGLPTVDVIRLALACLPIILLPLSRRWIAMIGYVLLLFASAAAATLLLPAVSASAHGLWGTAMTWLVYATVAMATQMLPVAMTAYWMIATTTASELVTALDRMHVPQAVTIPLAVMFRFFPTALAEQRRISDAMRMRGVHIGGSRARSMFEYRVVPLIGSSVQIADELAQAAMTRGLGGPGRRTSIADVGLRAPDAAVMLLCVVCFTVWICAAAGIL</sequence>
<feature type="transmembrane region" description="Helical" evidence="6">
    <location>
        <begin position="100"/>
        <end position="123"/>
    </location>
</feature>
<evidence type="ECO:0000313" key="7">
    <source>
        <dbReference type="EMBL" id="PLS32053.1"/>
    </source>
</evidence>
<name>A0A2N5JCV3_9BIFI</name>
<dbReference type="PANTHER" id="PTHR34857">
    <property type="entry name" value="SLL0384 PROTEIN"/>
    <property type="match status" value="1"/>
</dbReference>
<dbReference type="Proteomes" id="UP000235050">
    <property type="component" value="Unassembled WGS sequence"/>
</dbReference>
<keyword evidence="3 6" id="KW-0812">Transmembrane</keyword>
<dbReference type="InterPro" id="IPR003339">
    <property type="entry name" value="ABC/ECF_trnsptr_transmembrane"/>
</dbReference>
<comment type="caution">
    <text evidence="7">The sequence shown here is derived from an EMBL/GenBank/DDBJ whole genome shotgun (WGS) entry which is preliminary data.</text>
</comment>
<protein>
    <submittedName>
        <fullName evidence="7">Cobalt transport protein</fullName>
    </submittedName>
</protein>